<proteinExistence type="predicted"/>
<dbReference type="InterPro" id="IPR032816">
    <property type="entry name" value="VTT_dom"/>
</dbReference>
<protein>
    <submittedName>
        <fullName evidence="8">Snare associated golgi protein-like protein</fullName>
    </submittedName>
</protein>
<feature type="transmembrane region" description="Helical" evidence="6">
    <location>
        <begin position="140"/>
        <end position="160"/>
    </location>
</feature>
<evidence type="ECO:0000256" key="5">
    <source>
        <dbReference type="ARBA" id="ARBA00023136"/>
    </source>
</evidence>
<evidence type="ECO:0000256" key="2">
    <source>
        <dbReference type="ARBA" id="ARBA00022475"/>
    </source>
</evidence>
<dbReference type="PANTHER" id="PTHR42709:SF6">
    <property type="entry name" value="UNDECAPRENYL PHOSPHATE TRANSPORTER A"/>
    <property type="match status" value="1"/>
</dbReference>
<keyword evidence="3 6" id="KW-0812">Transmembrane</keyword>
<evidence type="ECO:0000256" key="3">
    <source>
        <dbReference type="ARBA" id="ARBA00022692"/>
    </source>
</evidence>
<dbReference type="Pfam" id="PF09335">
    <property type="entry name" value="VTT_dom"/>
    <property type="match status" value="1"/>
</dbReference>
<organism evidence="8 9">
    <name type="scientific">Candidatus Berkelbacteria bacterium Licking1014_85</name>
    <dbReference type="NCBI Taxonomy" id="2017148"/>
    <lineage>
        <taxon>Bacteria</taxon>
        <taxon>Candidatus Berkelbacteria</taxon>
    </lineage>
</organism>
<reference evidence="8 9" key="1">
    <citation type="submission" date="2017-07" db="EMBL/GenBank/DDBJ databases">
        <title>Mechanisms for carbon and nitrogen cycling indicate functional differentiation within the Candidate Phyla Radiation.</title>
        <authorList>
            <person name="Danczak R.E."/>
            <person name="Johnston M.D."/>
            <person name="Kenah C."/>
            <person name="Slattery M."/>
            <person name="Wrighton K.C."/>
            <person name="Wilkins M.J."/>
        </authorList>
    </citation>
    <scope>NUCLEOTIDE SEQUENCE [LARGE SCALE GENOMIC DNA]</scope>
    <source>
        <strain evidence="8">Licking1014_85</strain>
    </source>
</reference>
<feature type="domain" description="VTT" evidence="7">
    <location>
        <begin position="34"/>
        <end position="159"/>
    </location>
</feature>
<keyword evidence="4 6" id="KW-1133">Transmembrane helix</keyword>
<keyword evidence="2" id="KW-1003">Cell membrane</keyword>
<evidence type="ECO:0000256" key="1">
    <source>
        <dbReference type="ARBA" id="ARBA00004651"/>
    </source>
</evidence>
<comment type="caution">
    <text evidence="8">The sequence shown here is derived from an EMBL/GenBank/DDBJ whole genome shotgun (WGS) entry which is preliminary data.</text>
</comment>
<evidence type="ECO:0000256" key="6">
    <source>
        <dbReference type="SAM" id="Phobius"/>
    </source>
</evidence>
<evidence type="ECO:0000313" key="8">
    <source>
        <dbReference type="EMBL" id="TSC93579.1"/>
    </source>
</evidence>
<dbReference type="PANTHER" id="PTHR42709">
    <property type="entry name" value="ALKALINE PHOSPHATASE LIKE PROTEIN"/>
    <property type="match status" value="1"/>
</dbReference>
<feature type="transmembrane region" description="Helical" evidence="6">
    <location>
        <begin position="54"/>
        <end position="79"/>
    </location>
</feature>
<accession>A0A554LLR6</accession>
<gene>
    <name evidence="8" type="ORF">CEN91_201</name>
</gene>
<keyword evidence="5 6" id="KW-0472">Membrane</keyword>
<dbReference type="InterPro" id="IPR051311">
    <property type="entry name" value="DedA_domain"/>
</dbReference>
<evidence type="ECO:0000313" key="9">
    <source>
        <dbReference type="Proteomes" id="UP000315589"/>
    </source>
</evidence>
<comment type="subcellular location">
    <subcellularLocation>
        <location evidence="1">Cell membrane</location>
        <topology evidence="1">Multi-pass membrane protein</topology>
    </subcellularLocation>
</comment>
<dbReference type="EMBL" id="VMGI01000021">
    <property type="protein sequence ID" value="TSC93579.1"/>
    <property type="molecule type" value="Genomic_DNA"/>
</dbReference>
<evidence type="ECO:0000259" key="7">
    <source>
        <dbReference type="Pfam" id="PF09335"/>
    </source>
</evidence>
<feature type="transmembrane region" description="Helical" evidence="6">
    <location>
        <begin position="9"/>
        <end position="34"/>
    </location>
</feature>
<dbReference type="AlphaFoldDB" id="A0A554LLR6"/>
<feature type="transmembrane region" description="Helical" evidence="6">
    <location>
        <begin position="172"/>
        <end position="189"/>
    </location>
</feature>
<dbReference type="GO" id="GO:0005886">
    <property type="term" value="C:plasma membrane"/>
    <property type="evidence" value="ECO:0007669"/>
    <property type="project" value="UniProtKB-SubCell"/>
</dbReference>
<dbReference type="Proteomes" id="UP000315589">
    <property type="component" value="Unassembled WGS sequence"/>
</dbReference>
<evidence type="ECO:0000256" key="4">
    <source>
        <dbReference type="ARBA" id="ARBA00022989"/>
    </source>
</evidence>
<name>A0A554LLR6_9BACT</name>
<sequence length="203" mass="23212">MIELISNWIIVYITATKYIGIFVLMVLESCGIPLPSEVTMPFSGYLVFQNQLNFWLVVFIGAFANLVGSLIAYAIGFYGGRPLIEKYGKYILLKKHDLQLAENWFAKWGRPTAFFSRMLPVVRTYISFPAGIAKMPIIQFSLYTFIGSLPWSWLLTLIGVKMGENWENIRQYFHIADIAILIIIIYFIGKNLIKKYGNNSSQA</sequence>